<feature type="region of interest" description="Disordered" evidence="1">
    <location>
        <begin position="1"/>
        <end position="43"/>
    </location>
</feature>
<dbReference type="Pfam" id="PF00169">
    <property type="entry name" value="PH"/>
    <property type="match status" value="2"/>
</dbReference>
<proteinExistence type="predicted"/>
<feature type="compositionally biased region" description="Basic residues" evidence="1">
    <location>
        <begin position="13"/>
        <end position="22"/>
    </location>
</feature>
<feature type="region of interest" description="Disordered" evidence="1">
    <location>
        <begin position="376"/>
        <end position="596"/>
    </location>
</feature>
<feature type="compositionally biased region" description="Basic residues" evidence="1">
    <location>
        <begin position="412"/>
        <end position="422"/>
    </location>
</feature>
<dbReference type="OrthoDB" id="2157866at2759"/>
<feature type="compositionally biased region" description="Low complexity" evidence="1">
    <location>
        <begin position="424"/>
        <end position="434"/>
    </location>
</feature>
<dbReference type="EMBL" id="SEOQ01000039">
    <property type="protein sequence ID" value="TFY71724.1"/>
    <property type="molecule type" value="Genomic_DNA"/>
</dbReference>
<feature type="region of interest" description="Disordered" evidence="1">
    <location>
        <begin position="904"/>
        <end position="967"/>
    </location>
</feature>
<dbReference type="STRING" id="205917.A0A4Y9ZB90"/>
<feature type="compositionally biased region" description="Pro residues" evidence="1">
    <location>
        <begin position="704"/>
        <end position="714"/>
    </location>
</feature>
<feature type="region of interest" description="Disordered" evidence="1">
    <location>
        <begin position="679"/>
        <end position="782"/>
    </location>
</feature>
<feature type="compositionally biased region" description="Gly residues" evidence="1">
    <location>
        <begin position="911"/>
        <end position="936"/>
    </location>
</feature>
<sequence>MGFANGRADSRVPHRPRHRHRGTIVAASASSSRCPHPPASSTLRPSSLRFVSADWLSPGNTLYAGPRRPPAAGSPWVLHGVLARGRLVLRARRDIICLDTRNSLPQDSGHPHPPFPRGHLLPLSGAISDHRSIDGHEQGNPDPHPRRARQLPRASQPAVTPLASRTSRALATQNADMSGLRRPSSSTPLSFRTTHLKLFSRKARDAWAPELVKRSQPRAHEAPILQYARGFVCLRCGSFVLPRGFAACVFEVAFSIGHGNLAPARLGTNLSSARGQRTSTSTSRSLPDAMSVSAHPRPSVAIEQSMYRIAASAQHKMTDSIPRFRSCTHASRTVSEIAHHAGNPKSPVCQKSRIRACVTSPLSSRKIEGRALDCGGRVDEDSAPRTATMRRRVTRDTAPAGPTLAPEPERGVRRRAHQRPPHPSHSTPFHTIPHAHTQHHPPSRPIAPRSIATMSSQPVAPPTPQEVSRKLSIHSTPKPKVHPYPHPHPHRSISPTDTSRPPQVSPGIVSGNESDSDSMFAPDYGSPAGAGAAGAAAHTPVSAGARSSAIAERRRSGEDSEEDDDDEHDNDHDHDDVLGGGRGGRRAQAERERHQGGTWKKRWFVLRPTHLAYYKTSAEYQLHRLLDLNDVHSCTPVSLKKHENTFGVVSATRTFYLQAQSQEDMQDWVRAIREAKETLQATSTQNSASTAAIPIPVPRRSGSHPPPPVTPSPPHHLHAITSSESEDASPHTQRMYATSSSPQSFPLSSSPRQMSGVSPAAAAARRRGSDRKNGSKPVASGYLMKCGSKRRNWRKRWFVLNGDKLMYSGSHMDTKPHRQIPLSQILDAFEYDLPAHRGAPNVTSPPAVSPPPRMGDEADPSQHTFKIVTTKRTLLLCAPSEEEEIRWLSAVRALIARRTDAGVVPGDEGGRGGAAVGTEGGGHGQGGVGSGSGSGSGLKNRREAPPRKMSTSGGSIYAAPIAEESVS</sequence>
<dbReference type="Gene3D" id="2.30.29.30">
    <property type="entry name" value="Pleckstrin-homology domain (PH domain)/Phosphotyrosine-binding domain (PTB)"/>
    <property type="match status" value="2"/>
</dbReference>
<dbReference type="SMART" id="SM00233">
    <property type="entry name" value="PH"/>
    <property type="match status" value="2"/>
</dbReference>
<feature type="region of interest" description="Disordered" evidence="1">
    <location>
        <begin position="101"/>
        <end position="189"/>
    </location>
</feature>
<dbReference type="InterPro" id="IPR011993">
    <property type="entry name" value="PH-like_dom_sf"/>
</dbReference>
<comment type="caution">
    <text evidence="3">The sequence shown here is derived from an EMBL/GenBank/DDBJ whole genome shotgun (WGS) entry which is preliminary data.</text>
</comment>
<feature type="domain" description="PH" evidence="2">
    <location>
        <begin position="776"/>
        <end position="896"/>
    </location>
</feature>
<dbReference type="Proteomes" id="UP000298327">
    <property type="component" value="Unassembled WGS sequence"/>
</dbReference>
<accession>A0A4Y9ZB90</accession>
<evidence type="ECO:0000256" key="1">
    <source>
        <dbReference type="SAM" id="MobiDB-lite"/>
    </source>
</evidence>
<dbReference type="PROSITE" id="PS50003">
    <property type="entry name" value="PH_DOMAIN"/>
    <property type="match status" value="2"/>
</dbReference>
<protein>
    <recommendedName>
        <fullName evidence="2">PH domain-containing protein</fullName>
    </recommendedName>
</protein>
<evidence type="ECO:0000313" key="4">
    <source>
        <dbReference type="Proteomes" id="UP000298327"/>
    </source>
</evidence>
<keyword evidence="4" id="KW-1185">Reference proteome</keyword>
<gene>
    <name evidence="3" type="ORF">EVG20_g1291</name>
</gene>
<feature type="compositionally biased region" description="Acidic residues" evidence="1">
    <location>
        <begin position="559"/>
        <end position="568"/>
    </location>
</feature>
<feature type="compositionally biased region" description="Polar residues" evidence="1">
    <location>
        <begin position="28"/>
        <end position="43"/>
    </location>
</feature>
<name>A0A4Y9ZB90_9AGAM</name>
<feature type="compositionally biased region" description="Polar residues" evidence="1">
    <location>
        <begin position="493"/>
        <end position="502"/>
    </location>
</feature>
<dbReference type="PANTHER" id="PTHR14336:SF8">
    <property type="entry name" value="PROTEIN OPY1"/>
    <property type="match status" value="1"/>
</dbReference>
<feature type="compositionally biased region" description="Low complexity" evidence="1">
    <location>
        <begin position="679"/>
        <end position="692"/>
    </location>
</feature>
<feature type="compositionally biased region" description="Low complexity" evidence="1">
    <location>
        <begin position="739"/>
        <end position="751"/>
    </location>
</feature>
<feature type="region of interest" description="Disordered" evidence="1">
    <location>
        <begin position="272"/>
        <end position="295"/>
    </location>
</feature>
<dbReference type="SUPFAM" id="SSF50729">
    <property type="entry name" value="PH domain-like"/>
    <property type="match status" value="2"/>
</dbReference>
<feature type="compositionally biased region" description="Low complexity" evidence="1">
    <location>
        <begin position="272"/>
        <end position="285"/>
    </location>
</feature>
<evidence type="ECO:0000313" key="3">
    <source>
        <dbReference type="EMBL" id="TFY71724.1"/>
    </source>
</evidence>
<reference evidence="3 4" key="1">
    <citation type="submission" date="2019-02" db="EMBL/GenBank/DDBJ databases">
        <title>Genome sequencing of the rare red list fungi Dentipellis fragilis.</title>
        <authorList>
            <person name="Buettner E."/>
            <person name="Kellner H."/>
        </authorList>
    </citation>
    <scope>NUCLEOTIDE SEQUENCE [LARGE SCALE GENOMIC DNA]</scope>
    <source>
        <strain evidence="3 4">DSM 105465</strain>
    </source>
</reference>
<organism evidence="3 4">
    <name type="scientific">Dentipellis fragilis</name>
    <dbReference type="NCBI Taxonomy" id="205917"/>
    <lineage>
        <taxon>Eukaryota</taxon>
        <taxon>Fungi</taxon>
        <taxon>Dikarya</taxon>
        <taxon>Basidiomycota</taxon>
        <taxon>Agaricomycotina</taxon>
        <taxon>Agaricomycetes</taxon>
        <taxon>Russulales</taxon>
        <taxon>Hericiaceae</taxon>
        <taxon>Dentipellis</taxon>
    </lineage>
</organism>
<feature type="compositionally biased region" description="Low complexity" evidence="1">
    <location>
        <begin position="529"/>
        <end position="550"/>
    </location>
</feature>
<feature type="compositionally biased region" description="Polar residues" evidence="1">
    <location>
        <begin position="163"/>
        <end position="176"/>
    </location>
</feature>
<feature type="domain" description="PH" evidence="2">
    <location>
        <begin position="576"/>
        <end position="677"/>
    </location>
</feature>
<feature type="compositionally biased region" description="Basic residues" evidence="1">
    <location>
        <begin position="477"/>
        <end position="491"/>
    </location>
</feature>
<dbReference type="InterPro" id="IPR051707">
    <property type="entry name" value="PI-Interact_SigTrans_Reg"/>
</dbReference>
<dbReference type="FunFam" id="2.30.29.30:FF:000286">
    <property type="entry name" value="PH-protein kinase domain containing protein"/>
    <property type="match status" value="1"/>
</dbReference>
<dbReference type="PANTHER" id="PTHR14336">
    <property type="entry name" value="TANDEM PH DOMAIN CONTAINING PROTEIN"/>
    <property type="match status" value="1"/>
</dbReference>
<evidence type="ECO:0000259" key="2">
    <source>
        <dbReference type="PROSITE" id="PS50003"/>
    </source>
</evidence>
<dbReference type="InterPro" id="IPR001849">
    <property type="entry name" value="PH_domain"/>
</dbReference>
<feature type="compositionally biased region" description="Basic and acidic residues" evidence="1">
    <location>
        <begin position="128"/>
        <end position="145"/>
    </location>
</feature>
<dbReference type="AlphaFoldDB" id="A0A4Y9ZB90"/>